<evidence type="ECO:0000256" key="1">
    <source>
        <dbReference type="SAM" id="Phobius"/>
    </source>
</evidence>
<dbReference type="PANTHER" id="PTHR35531:SF1">
    <property type="entry name" value="INNER MEMBRANE PROTEIN YBCI-RELATED"/>
    <property type="match status" value="1"/>
</dbReference>
<dbReference type="RefSeq" id="WP_144848059.1">
    <property type="nucleotide sequence ID" value="NZ_VNJI01000017.1"/>
</dbReference>
<keyword evidence="1" id="KW-1133">Transmembrane helix</keyword>
<keyword evidence="2" id="KW-0378">Hydrolase</keyword>
<evidence type="ECO:0000313" key="3">
    <source>
        <dbReference type="Proteomes" id="UP000317036"/>
    </source>
</evidence>
<dbReference type="PANTHER" id="PTHR35531">
    <property type="entry name" value="INNER MEMBRANE PROTEIN YBCI-RELATED"/>
    <property type="match status" value="1"/>
</dbReference>
<keyword evidence="3" id="KW-1185">Reference proteome</keyword>
<protein>
    <submittedName>
        <fullName evidence="2">Metal-dependent hydrolase</fullName>
    </submittedName>
</protein>
<keyword evidence="1" id="KW-0812">Transmembrane</keyword>
<sequence>MLQKTHSFAGLLAAEGVVLYLQPSPVSWESAAALLIGCLAGPLADIDKQGSTMAKIFFPLSFLLHLGGIRHRTFTHSFLCLIGLGLLFTSLPPLLYWSFLLAYASHPLIDLLNEQGVELIWPLKLKFRLLPKFMAIGTGSMMETLFRYGLALLTLALPAYYVVHSLPTLPGVLR</sequence>
<dbReference type="GO" id="GO:0016787">
    <property type="term" value="F:hydrolase activity"/>
    <property type="evidence" value="ECO:0007669"/>
    <property type="project" value="UniProtKB-KW"/>
</dbReference>
<feature type="transmembrane region" description="Helical" evidence="1">
    <location>
        <begin position="145"/>
        <end position="163"/>
    </location>
</feature>
<dbReference type="Proteomes" id="UP000317036">
    <property type="component" value="Unassembled WGS sequence"/>
</dbReference>
<proteinExistence type="predicted"/>
<name>A0A559KAA9_9BACL</name>
<gene>
    <name evidence="2" type="ORF">FPZ49_15085</name>
</gene>
<keyword evidence="1" id="KW-0472">Membrane</keyword>
<comment type="caution">
    <text evidence="2">The sequence shown here is derived from an EMBL/GenBank/DDBJ whole genome shotgun (WGS) entry which is preliminary data.</text>
</comment>
<dbReference type="EMBL" id="VNJI01000017">
    <property type="protein sequence ID" value="TVY09039.1"/>
    <property type="molecule type" value="Genomic_DNA"/>
</dbReference>
<organism evidence="2 3">
    <name type="scientific">Paenibacillus cremeus</name>
    <dbReference type="NCBI Taxonomy" id="2163881"/>
    <lineage>
        <taxon>Bacteria</taxon>
        <taxon>Bacillati</taxon>
        <taxon>Bacillota</taxon>
        <taxon>Bacilli</taxon>
        <taxon>Bacillales</taxon>
        <taxon>Paenibacillaceae</taxon>
        <taxon>Paenibacillus</taxon>
    </lineage>
</organism>
<dbReference type="Pfam" id="PF04307">
    <property type="entry name" value="YdjM"/>
    <property type="match status" value="1"/>
</dbReference>
<evidence type="ECO:0000313" key="2">
    <source>
        <dbReference type="EMBL" id="TVY09039.1"/>
    </source>
</evidence>
<dbReference type="OrthoDB" id="5459053at2"/>
<reference evidence="2 3" key="1">
    <citation type="submission" date="2019-07" db="EMBL/GenBank/DDBJ databases">
        <authorList>
            <person name="Kim J."/>
        </authorList>
    </citation>
    <scope>NUCLEOTIDE SEQUENCE [LARGE SCALE GENOMIC DNA]</scope>
    <source>
        <strain evidence="2 3">JC52</strain>
    </source>
</reference>
<accession>A0A559KAA9</accession>
<dbReference type="InterPro" id="IPR007404">
    <property type="entry name" value="YdjM-like"/>
</dbReference>
<dbReference type="AlphaFoldDB" id="A0A559KAA9"/>
<feature type="transmembrane region" description="Helical" evidence="1">
    <location>
        <begin position="78"/>
        <end position="99"/>
    </location>
</feature>